<evidence type="ECO:0000256" key="1">
    <source>
        <dbReference type="SAM" id="Phobius"/>
    </source>
</evidence>
<keyword evidence="1" id="KW-0472">Membrane</keyword>
<feature type="transmembrane region" description="Helical" evidence="1">
    <location>
        <begin position="21"/>
        <end position="42"/>
    </location>
</feature>
<dbReference type="OrthoDB" id="9776737at2"/>
<organism evidence="2 3">
    <name type="scientific">Butyrivibrio fibrisolvens</name>
    <dbReference type="NCBI Taxonomy" id="831"/>
    <lineage>
        <taxon>Bacteria</taxon>
        <taxon>Bacillati</taxon>
        <taxon>Bacillota</taxon>
        <taxon>Clostridia</taxon>
        <taxon>Lachnospirales</taxon>
        <taxon>Lachnospiraceae</taxon>
        <taxon>Butyrivibrio</taxon>
    </lineage>
</organism>
<evidence type="ECO:0000313" key="3">
    <source>
        <dbReference type="Proteomes" id="UP000182584"/>
    </source>
</evidence>
<feature type="transmembrane region" description="Helical" evidence="1">
    <location>
        <begin position="202"/>
        <end position="222"/>
    </location>
</feature>
<dbReference type="EMBL" id="FOGJ01000027">
    <property type="protein sequence ID" value="SES29081.1"/>
    <property type="molecule type" value="Genomic_DNA"/>
</dbReference>
<feature type="transmembrane region" description="Helical" evidence="1">
    <location>
        <begin position="497"/>
        <end position="516"/>
    </location>
</feature>
<feature type="transmembrane region" description="Helical" evidence="1">
    <location>
        <begin position="411"/>
        <end position="435"/>
    </location>
</feature>
<dbReference type="Proteomes" id="UP000182584">
    <property type="component" value="Unassembled WGS sequence"/>
</dbReference>
<feature type="transmembrane region" description="Helical" evidence="1">
    <location>
        <begin position="525"/>
        <end position="544"/>
    </location>
</feature>
<feature type="transmembrane region" description="Helical" evidence="1">
    <location>
        <begin position="243"/>
        <end position="261"/>
    </location>
</feature>
<dbReference type="AlphaFoldDB" id="A0A1H9W5N0"/>
<feature type="transmembrane region" description="Helical" evidence="1">
    <location>
        <begin position="550"/>
        <end position="572"/>
    </location>
</feature>
<reference evidence="2 3" key="1">
    <citation type="submission" date="2016-10" db="EMBL/GenBank/DDBJ databases">
        <authorList>
            <person name="de Groot N.N."/>
        </authorList>
    </citation>
    <scope>NUCLEOTIDE SEQUENCE [LARGE SCALE GENOMIC DNA]</scope>
    <source>
        <strain evidence="2 3">AR40</strain>
    </source>
</reference>
<feature type="transmembrane region" description="Helical" evidence="1">
    <location>
        <begin position="352"/>
        <end position="371"/>
    </location>
</feature>
<evidence type="ECO:0008006" key="4">
    <source>
        <dbReference type="Google" id="ProtNLM"/>
    </source>
</evidence>
<keyword evidence="1" id="KW-0812">Transmembrane</keyword>
<keyword evidence="1" id="KW-1133">Transmembrane helix</keyword>
<name>A0A1H9W5N0_BUTFI</name>
<proteinExistence type="predicted"/>
<sequence length="628" mass="70821">MSLHLKKLKEAITNKYFKAGILALITIIAIIYILPMAGIYTVEEDNEKRPETGDYILFEINEDNYLCQSFTAETRRLYSMYFYMLNLSDEEISDDAYVEIQLLNGVVTSSSGGSVIESHKIAMSDIPNGEWFEEVFNRSLSKSKTYSVRITAQGCTPSLVISTSGSTSGILGDSSRLYVNSEEQTGSLLIDIRYAIPVSSKIRLLVSAILLIIASLSIYRILVSGSCSISRPENMIIDFITKYHMIILYVAVAIIAFGARLCMFDDLSSDYIGGYGPWYDEIKANGDLSGLVGDYTLLYQTFILLMTKIDINPLYGYKLFSVFFDYLLAIGSALLVNMITTKEDTYRKYKTFAAFAIVLLSPSVTLNSGSWAQCDAIYTAFIVFCLLCLEKKHYFLMFVVYGLAFSFKQQAILLLPFIFLVWFVTRAFSLLYFAIIPLVMEITSIPGILAGHSIETPFTIYLDQQAEFPHLMTVNYPGFFSLLAEDMTTPNVPFFRTWQILFTAIILLILCAFLFLKKVELNGKMMVVCAFITTYTCVLFLPVMHERYGMIYEILAIIIMVLDIRFAPIAITANWIGLCVNCKFLFALPVNLPHLAIVNTLCYLAGLYYTYKLIENTKKSKNAVNVKA</sequence>
<gene>
    <name evidence="2" type="ORF">SAMN04487884_12728</name>
</gene>
<evidence type="ECO:0000313" key="2">
    <source>
        <dbReference type="EMBL" id="SES29081.1"/>
    </source>
</evidence>
<dbReference type="RefSeq" id="WP_074758128.1">
    <property type="nucleotide sequence ID" value="NZ_FOGJ01000027.1"/>
</dbReference>
<accession>A0A1H9W5N0</accession>
<feature type="transmembrane region" description="Helical" evidence="1">
    <location>
        <begin position="319"/>
        <end position="340"/>
    </location>
</feature>
<feature type="transmembrane region" description="Helical" evidence="1">
    <location>
        <begin position="584"/>
        <end position="611"/>
    </location>
</feature>
<feature type="transmembrane region" description="Helical" evidence="1">
    <location>
        <begin position="377"/>
        <end position="404"/>
    </location>
</feature>
<protein>
    <recommendedName>
        <fullName evidence="4">Mannosyltransferase related to Gpi18</fullName>
    </recommendedName>
</protein>